<gene>
    <name evidence="1" type="ORF">VNO78_08132</name>
</gene>
<accession>A0AAN9SXB3</accession>
<evidence type="ECO:0000313" key="2">
    <source>
        <dbReference type="Proteomes" id="UP001386955"/>
    </source>
</evidence>
<organism evidence="1 2">
    <name type="scientific">Psophocarpus tetragonolobus</name>
    <name type="common">Winged bean</name>
    <name type="synonym">Dolichos tetragonolobus</name>
    <dbReference type="NCBI Taxonomy" id="3891"/>
    <lineage>
        <taxon>Eukaryota</taxon>
        <taxon>Viridiplantae</taxon>
        <taxon>Streptophyta</taxon>
        <taxon>Embryophyta</taxon>
        <taxon>Tracheophyta</taxon>
        <taxon>Spermatophyta</taxon>
        <taxon>Magnoliopsida</taxon>
        <taxon>eudicotyledons</taxon>
        <taxon>Gunneridae</taxon>
        <taxon>Pentapetalae</taxon>
        <taxon>rosids</taxon>
        <taxon>fabids</taxon>
        <taxon>Fabales</taxon>
        <taxon>Fabaceae</taxon>
        <taxon>Papilionoideae</taxon>
        <taxon>50 kb inversion clade</taxon>
        <taxon>NPAAA clade</taxon>
        <taxon>indigoferoid/millettioid clade</taxon>
        <taxon>Phaseoleae</taxon>
        <taxon>Psophocarpus</taxon>
    </lineage>
</organism>
<dbReference type="Proteomes" id="UP001386955">
    <property type="component" value="Unassembled WGS sequence"/>
</dbReference>
<protein>
    <submittedName>
        <fullName evidence="1">Uncharacterized protein</fullName>
    </submittedName>
</protein>
<sequence length="125" mass="13604">MEDPFPSPSFDSVNDPRKGLIELFKFHKITSEEVIYILIYLVNMNQQAKNESVNAENPMEKKVETVEYRSSAGQGQEERKVQVIHQPHSTKTNDGVLSAAGAATGAAAAVIASTLQSAKDAVSKK</sequence>
<reference evidence="1 2" key="1">
    <citation type="submission" date="2024-01" db="EMBL/GenBank/DDBJ databases">
        <title>The genomes of 5 underutilized Papilionoideae crops provide insights into root nodulation and disease resistanc.</title>
        <authorList>
            <person name="Jiang F."/>
        </authorList>
    </citation>
    <scope>NUCLEOTIDE SEQUENCE [LARGE SCALE GENOMIC DNA]</scope>
    <source>
        <strain evidence="1">DUOXIRENSHENG_FW03</strain>
        <tissue evidence="1">Leaves</tissue>
    </source>
</reference>
<dbReference type="AlphaFoldDB" id="A0AAN9SXB3"/>
<evidence type="ECO:0000313" key="1">
    <source>
        <dbReference type="EMBL" id="KAK7406505.1"/>
    </source>
</evidence>
<keyword evidence="2" id="KW-1185">Reference proteome</keyword>
<name>A0AAN9SXB3_PSOTE</name>
<dbReference type="EMBL" id="JAYMYS010000002">
    <property type="protein sequence ID" value="KAK7406505.1"/>
    <property type="molecule type" value="Genomic_DNA"/>
</dbReference>
<comment type="caution">
    <text evidence="1">The sequence shown here is derived from an EMBL/GenBank/DDBJ whole genome shotgun (WGS) entry which is preliminary data.</text>
</comment>
<proteinExistence type="predicted"/>